<dbReference type="Pfam" id="PF25127">
    <property type="entry name" value="DUF7819"/>
    <property type="match status" value="1"/>
</dbReference>
<proteinExistence type="predicted"/>
<feature type="compositionally biased region" description="Pro residues" evidence="2">
    <location>
        <begin position="514"/>
        <end position="537"/>
    </location>
</feature>
<dbReference type="EMBL" id="JACVVK020000033">
    <property type="protein sequence ID" value="KAK7501152.1"/>
    <property type="molecule type" value="Genomic_DNA"/>
</dbReference>
<evidence type="ECO:0000259" key="3">
    <source>
        <dbReference type="PROSITE" id="PS50128"/>
    </source>
</evidence>
<organism evidence="6 7">
    <name type="scientific">Batillaria attramentaria</name>
    <dbReference type="NCBI Taxonomy" id="370345"/>
    <lineage>
        <taxon>Eukaryota</taxon>
        <taxon>Metazoa</taxon>
        <taxon>Spiralia</taxon>
        <taxon>Lophotrochozoa</taxon>
        <taxon>Mollusca</taxon>
        <taxon>Gastropoda</taxon>
        <taxon>Caenogastropoda</taxon>
        <taxon>Sorbeoconcha</taxon>
        <taxon>Cerithioidea</taxon>
        <taxon>Batillariidae</taxon>
        <taxon>Batillaria</taxon>
    </lineage>
</organism>
<evidence type="ECO:0000256" key="1">
    <source>
        <dbReference type="SAM" id="Coils"/>
    </source>
</evidence>
<dbReference type="InterPro" id="IPR006569">
    <property type="entry name" value="CID_dom"/>
</dbReference>
<accession>A0ABD0LNH5</accession>
<feature type="domain" description="CID" evidence="5">
    <location>
        <begin position="152"/>
        <end position="293"/>
    </location>
</feature>
<dbReference type="Pfam" id="PF01805">
    <property type="entry name" value="Surp"/>
    <property type="match status" value="1"/>
</dbReference>
<dbReference type="Pfam" id="PF01585">
    <property type="entry name" value="G-patch"/>
    <property type="match status" value="1"/>
</dbReference>
<feature type="region of interest" description="Disordered" evidence="2">
    <location>
        <begin position="448"/>
        <end position="537"/>
    </location>
</feature>
<dbReference type="PANTHER" id="PTHR12323">
    <property type="entry name" value="SR-RELATED CTD ASSOCIATED FACTOR 6"/>
    <property type="match status" value="1"/>
</dbReference>
<evidence type="ECO:0000259" key="5">
    <source>
        <dbReference type="PROSITE" id="PS51391"/>
    </source>
</evidence>
<evidence type="ECO:0008006" key="8">
    <source>
        <dbReference type="Google" id="ProtNLM"/>
    </source>
</evidence>
<feature type="region of interest" description="Disordered" evidence="2">
    <location>
        <begin position="630"/>
        <end position="670"/>
    </location>
</feature>
<dbReference type="InterPro" id="IPR008942">
    <property type="entry name" value="ENTH_VHS"/>
</dbReference>
<feature type="domain" description="SURP motif" evidence="3">
    <location>
        <begin position="4"/>
        <end position="46"/>
    </location>
</feature>
<evidence type="ECO:0000256" key="2">
    <source>
        <dbReference type="SAM" id="MobiDB-lite"/>
    </source>
</evidence>
<reference evidence="6 7" key="1">
    <citation type="journal article" date="2023" name="Sci. Data">
        <title>Genome assembly of the Korean intertidal mud-creeper Batillaria attramentaria.</title>
        <authorList>
            <person name="Patra A.K."/>
            <person name="Ho P.T."/>
            <person name="Jun S."/>
            <person name="Lee S.J."/>
            <person name="Kim Y."/>
            <person name="Won Y.J."/>
        </authorList>
    </citation>
    <scope>NUCLEOTIDE SEQUENCE [LARGE SCALE GENOMIC DNA]</scope>
    <source>
        <strain evidence="6">Wonlab-2016</strain>
    </source>
</reference>
<feature type="compositionally biased region" description="Pro residues" evidence="2">
    <location>
        <begin position="453"/>
        <end position="488"/>
    </location>
</feature>
<gene>
    <name evidence="6" type="ORF">BaRGS_00007637</name>
</gene>
<dbReference type="Gene3D" id="1.25.40.90">
    <property type="match status" value="1"/>
</dbReference>
<dbReference type="SUPFAM" id="SSF109905">
    <property type="entry name" value="Surp module (SWAP domain)"/>
    <property type="match status" value="1"/>
</dbReference>
<evidence type="ECO:0000313" key="7">
    <source>
        <dbReference type="Proteomes" id="UP001519460"/>
    </source>
</evidence>
<sequence length="779" mass="85978">MTNIIDKLANFVARNGPEFEQMTKQKQRDNPKFGFLFGGEYFNYYQYKVTTEQAILKKQQMLAEQQQQQLLAQQQQVLVHQEAEQQKVALQQQISALQQQITTLQSQMAEQIKQSENNLAAQYQSMMRTQQAQIEEAILTRRQEQLQTLARECEIDLTEFDETVQPIIDSCTKDAILNGKNWIMARATSEKHCDAIAQYFLDRLTSKEASFFLRLHLIYLMYDLIHHCVRRNVENLKESLEKVVVPIFCTARVGADEGAQQEKLSKLLKLWENHGYLNKETLEKLHDPAQALSAYQASLITDNAELVTQMTATVQQQYTALQKQHQDFCNHLTLQLTTLQQQLAILIAQEQQVSSTGAAVVLPAVSQSGLVSMESVAGVPAVVQVSAAQLLSGAQPSTLPPPGVVQPQVPPPGIAVATSISVITSGDQAVTSAPIQVTAAPGVVPLSLATLPPQGPPPQFTQPPPNFDPNVPPPALPPPGFTGPPPPQQFEYSHGFGAPRPALAPPDFALPDLSKPPPGFPPTGPPPAPGLPPPPIGTLPVMPTDMDLTPSVPYYDLPAGLMAPLVKLEEVDYKPLDPKDIRLPPPMPPSERLLAAVDAFYTPPSRERPRDSDGWEKLGLYEFFKAKHRAKMRKEEGGHRSKSPSPAARRKRSVSKDRSPTPPSFSAAAMPIMPQPMEQRLGETNKGHQLLMKMGWSGKGLGATEQGIVDPIEAAEVRDKVDMRKGIGIDLKDPFEQFRKSKAQGFINRMRARDDGSSAEPSSSKIPNFCLFSFTHYVQ</sequence>
<dbReference type="PROSITE" id="PS50128">
    <property type="entry name" value="SURP"/>
    <property type="match status" value="1"/>
</dbReference>
<dbReference type="InterPro" id="IPR056721">
    <property type="entry name" value="DUF7819"/>
</dbReference>
<dbReference type="PROSITE" id="PS50174">
    <property type="entry name" value="G_PATCH"/>
    <property type="match status" value="1"/>
</dbReference>
<feature type="coiled-coil region" evidence="1">
    <location>
        <begin position="56"/>
        <end position="114"/>
    </location>
</feature>
<keyword evidence="1" id="KW-0175">Coiled coil</keyword>
<feature type="domain" description="G-patch" evidence="4">
    <location>
        <begin position="683"/>
        <end position="732"/>
    </location>
</feature>
<dbReference type="PANTHER" id="PTHR12323:SF0">
    <property type="entry name" value="CALCIUM HOMEOSTASIS ENDOPLASMIC RETICULUM PROTEIN"/>
    <property type="match status" value="1"/>
</dbReference>
<keyword evidence="7" id="KW-1185">Reference proteome</keyword>
<dbReference type="InterPro" id="IPR000061">
    <property type="entry name" value="Surp"/>
</dbReference>
<feature type="compositionally biased region" description="Low complexity" evidence="2">
    <location>
        <begin position="498"/>
        <end position="513"/>
    </location>
</feature>
<dbReference type="AlphaFoldDB" id="A0ABD0LNH5"/>
<name>A0ABD0LNH5_9CAEN</name>
<dbReference type="SMART" id="SM00648">
    <property type="entry name" value="SWAP"/>
    <property type="match status" value="1"/>
</dbReference>
<dbReference type="Gene3D" id="1.10.10.790">
    <property type="entry name" value="Surp module"/>
    <property type="match status" value="1"/>
</dbReference>
<comment type="caution">
    <text evidence="6">The sequence shown here is derived from an EMBL/GenBank/DDBJ whole genome shotgun (WGS) entry which is preliminary data.</text>
</comment>
<protein>
    <recommendedName>
        <fullName evidence="8">Calcium homeostasis endoplasmic reticulum protein</fullName>
    </recommendedName>
</protein>
<dbReference type="InterPro" id="IPR000467">
    <property type="entry name" value="G_patch_dom"/>
</dbReference>
<dbReference type="Pfam" id="PF04818">
    <property type="entry name" value="CID"/>
    <property type="match status" value="1"/>
</dbReference>
<dbReference type="SMART" id="SM00443">
    <property type="entry name" value="G_patch"/>
    <property type="match status" value="1"/>
</dbReference>
<evidence type="ECO:0000259" key="4">
    <source>
        <dbReference type="PROSITE" id="PS50174"/>
    </source>
</evidence>
<dbReference type="InterPro" id="IPR035967">
    <property type="entry name" value="SWAP/Surp_sf"/>
</dbReference>
<dbReference type="PROSITE" id="PS51391">
    <property type="entry name" value="CID"/>
    <property type="match status" value="1"/>
</dbReference>
<evidence type="ECO:0000313" key="6">
    <source>
        <dbReference type="EMBL" id="KAK7501152.1"/>
    </source>
</evidence>
<dbReference type="Proteomes" id="UP001519460">
    <property type="component" value="Unassembled WGS sequence"/>
</dbReference>